<evidence type="ECO:0000313" key="2">
    <source>
        <dbReference type="Proteomes" id="UP000019491"/>
    </source>
</evidence>
<proteinExistence type="predicted"/>
<dbReference type="Proteomes" id="UP000019491">
    <property type="component" value="Unassembled WGS sequence"/>
</dbReference>
<dbReference type="AlphaFoldDB" id="X0PMJ0"/>
<keyword evidence="2" id="KW-1185">Reference proteome</keyword>
<accession>X0PMJ0</accession>
<dbReference type="EMBL" id="BAWF01000009">
    <property type="protein sequence ID" value="GAF43779.1"/>
    <property type="molecule type" value="Genomic_DNA"/>
</dbReference>
<name>X0PMJ0_RHOWR</name>
<organism evidence="1 2">
    <name type="scientific">Rhodococcus wratislaviensis NBRC 100605</name>
    <dbReference type="NCBI Taxonomy" id="1219028"/>
    <lineage>
        <taxon>Bacteria</taxon>
        <taxon>Bacillati</taxon>
        <taxon>Actinomycetota</taxon>
        <taxon>Actinomycetes</taxon>
        <taxon>Mycobacteriales</taxon>
        <taxon>Nocardiaceae</taxon>
        <taxon>Rhodococcus</taxon>
    </lineage>
</organism>
<protein>
    <submittedName>
        <fullName evidence="1">Uncharacterized protein</fullName>
    </submittedName>
</protein>
<reference evidence="1 2" key="1">
    <citation type="submission" date="2014-02" db="EMBL/GenBank/DDBJ databases">
        <title>Whole genome shotgun sequence of Rhodococcus wratislaviensis NBRC 100605.</title>
        <authorList>
            <person name="Hosoyama A."/>
            <person name="Tsuchikane K."/>
            <person name="Yoshida I."/>
            <person name="Ohji S."/>
            <person name="Ichikawa N."/>
            <person name="Yamazoe A."/>
            <person name="Fujita N."/>
        </authorList>
    </citation>
    <scope>NUCLEOTIDE SEQUENCE [LARGE SCALE GENOMIC DNA]</scope>
    <source>
        <strain evidence="1 2">NBRC 100605</strain>
    </source>
</reference>
<gene>
    <name evidence="1" type="ORF">RW1_009_02040</name>
</gene>
<evidence type="ECO:0000313" key="1">
    <source>
        <dbReference type="EMBL" id="GAF43779.1"/>
    </source>
</evidence>
<comment type="caution">
    <text evidence="1">The sequence shown here is derived from an EMBL/GenBank/DDBJ whole genome shotgun (WGS) entry which is preliminary data.</text>
</comment>
<sequence length="62" mass="7188">MVEVVYRDPWIPVPGRGSYLPGPVAARDAAWRVVEWVRRRRRRGRVRDTIRDAATEFATHGT</sequence>